<evidence type="ECO:0000256" key="1">
    <source>
        <dbReference type="SAM" id="Coils"/>
    </source>
</evidence>
<dbReference type="Pfam" id="PF20882">
    <property type="entry name" value="Sos7"/>
    <property type="match status" value="1"/>
</dbReference>
<dbReference type="GO" id="GO:0051315">
    <property type="term" value="P:attachment of mitotic spindle microtubules to kinetochore"/>
    <property type="evidence" value="ECO:0007669"/>
    <property type="project" value="TreeGrafter"/>
</dbReference>
<evidence type="ECO:0000256" key="2">
    <source>
        <dbReference type="SAM" id="MobiDB-lite"/>
    </source>
</evidence>
<dbReference type="GO" id="GO:0000776">
    <property type="term" value="C:kinetochore"/>
    <property type="evidence" value="ECO:0007669"/>
    <property type="project" value="InterPro"/>
</dbReference>
<dbReference type="GeneID" id="37026803"/>
<feature type="domain" description="Kinetochore protein Sos7 coiled-coil" evidence="3">
    <location>
        <begin position="165"/>
        <end position="245"/>
    </location>
</feature>
<feature type="coiled-coil region" evidence="1">
    <location>
        <begin position="302"/>
        <end position="364"/>
    </location>
</feature>
<protein>
    <recommendedName>
        <fullName evidence="3">Kinetochore protein Sos7 coiled-coil domain-containing protein</fullName>
    </recommendedName>
</protein>
<dbReference type="AlphaFoldDB" id="A0A316UY39"/>
<keyword evidence="1" id="KW-0175">Coiled coil</keyword>
<reference evidence="4 5" key="1">
    <citation type="journal article" date="2018" name="Mol. Biol. Evol.">
        <title>Broad Genomic Sampling Reveals a Smut Pathogenic Ancestry of the Fungal Clade Ustilaginomycotina.</title>
        <authorList>
            <person name="Kijpornyongpan T."/>
            <person name="Mondo S.J."/>
            <person name="Barry K."/>
            <person name="Sandor L."/>
            <person name="Lee J."/>
            <person name="Lipzen A."/>
            <person name="Pangilinan J."/>
            <person name="LaButti K."/>
            <person name="Hainaut M."/>
            <person name="Henrissat B."/>
            <person name="Grigoriev I.V."/>
            <person name="Spatafora J.W."/>
            <person name="Aime M.C."/>
        </authorList>
    </citation>
    <scope>NUCLEOTIDE SEQUENCE [LARGE SCALE GENOMIC DNA]</scope>
    <source>
        <strain evidence="4 5">MCA 5214</strain>
    </source>
</reference>
<organism evidence="4 5">
    <name type="scientific">Jaminaea rosea</name>
    <dbReference type="NCBI Taxonomy" id="1569628"/>
    <lineage>
        <taxon>Eukaryota</taxon>
        <taxon>Fungi</taxon>
        <taxon>Dikarya</taxon>
        <taxon>Basidiomycota</taxon>
        <taxon>Ustilaginomycotina</taxon>
        <taxon>Exobasidiomycetes</taxon>
        <taxon>Microstromatales</taxon>
        <taxon>Microstromatales incertae sedis</taxon>
        <taxon>Jaminaea</taxon>
    </lineage>
</organism>
<feature type="coiled-coil region" evidence="1">
    <location>
        <begin position="206"/>
        <end position="275"/>
    </location>
</feature>
<dbReference type="OrthoDB" id="18959at2759"/>
<feature type="compositionally biased region" description="Low complexity" evidence="2">
    <location>
        <begin position="15"/>
        <end position="32"/>
    </location>
</feature>
<dbReference type="InterPro" id="IPR048781">
    <property type="entry name" value="Sos7_CC"/>
</dbReference>
<keyword evidence="5" id="KW-1185">Reference proteome</keyword>
<dbReference type="Proteomes" id="UP000245884">
    <property type="component" value="Unassembled WGS sequence"/>
</dbReference>
<dbReference type="InterPro" id="IPR037475">
    <property type="entry name" value="Sos7"/>
</dbReference>
<dbReference type="RefSeq" id="XP_025364831.1">
    <property type="nucleotide sequence ID" value="XM_025504980.1"/>
</dbReference>
<dbReference type="PANTHER" id="PTHR37329:SF1">
    <property type="entry name" value="KINETOCHORE PROTEIN SOS7"/>
    <property type="match status" value="1"/>
</dbReference>
<sequence>MPPARTSSPRRKSIAGSRRSNAHASASTANSGRRSIAFADSTNTPDGDQLAKGGRGSLPGAFKADQRAMSAMDEAKRIISSQDVEAGPSSAASSSTTPYNVHALLRTFASRQSARSSREHPRRSLATVEDANGQGGAWDPLQVDWDLFKDWPEGLELEEKEMKQYYKYLKFIHLEHETKIRFITEIVDDLEADPPREAIVYTPRDVKEKEAEMLRAKTQLKEAKQVVRSLRHDVDSLAQRVAQPYHALSASCAEAKSLLDECMDLELELVKMKEESGAAGITDVDVEDMDLETLPPVGTLTSAEAERFCERQEEELVALEESNTHVDALMVRLRSDAKAAIKDVDRLSSEKNAAERAAREARELGVGGRKRDRHVEAACASHSATLALLKGLLGLRRIEAPDEKRLNLVYVSSADGCELSLCLQFDRPGGRLRSVELHHPTQPVTLLPPPTQAQGKNGRKSLSSTAVVSPEFSTLLKAIKANDVAAVVMEGWDWVERKGAEFAH</sequence>
<feature type="region of interest" description="Disordered" evidence="2">
    <location>
        <begin position="110"/>
        <end position="133"/>
    </location>
</feature>
<proteinExistence type="predicted"/>
<feature type="region of interest" description="Disordered" evidence="2">
    <location>
        <begin position="1"/>
        <end position="61"/>
    </location>
</feature>
<dbReference type="GO" id="GO:0034501">
    <property type="term" value="P:protein localization to kinetochore"/>
    <property type="evidence" value="ECO:0007669"/>
    <property type="project" value="InterPro"/>
</dbReference>
<dbReference type="EMBL" id="KZ819662">
    <property type="protein sequence ID" value="PWN30219.1"/>
    <property type="molecule type" value="Genomic_DNA"/>
</dbReference>
<accession>A0A316UY39</accession>
<gene>
    <name evidence="4" type="ORF">BDZ90DRAFT_229238</name>
</gene>
<name>A0A316UY39_9BASI</name>
<feature type="region of interest" description="Disordered" evidence="2">
    <location>
        <begin position="440"/>
        <end position="462"/>
    </location>
</feature>
<dbReference type="PANTHER" id="PTHR37329">
    <property type="entry name" value="KINETOCHORE PROTEIN SOS7"/>
    <property type="match status" value="1"/>
</dbReference>
<evidence type="ECO:0000313" key="5">
    <source>
        <dbReference type="Proteomes" id="UP000245884"/>
    </source>
</evidence>
<evidence type="ECO:0000313" key="4">
    <source>
        <dbReference type="EMBL" id="PWN30219.1"/>
    </source>
</evidence>
<evidence type="ECO:0000259" key="3">
    <source>
        <dbReference type="Pfam" id="PF20882"/>
    </source>
</evidence>